<keyword evidence="1" id="KW-0812">Transmembrane</keyword>
<gene>
    <name evidence="2" type="ORF">I7I52_04780</name>
</gene>
<keyword evidence="1" id="KW-1133">Transmembrane helix</keyword>
<evidence type="ECO:0000313" key="3">
    <source>
        <dbReference type="Proteomes" id="UP000670092"/>
    </source>
</evidence>
<protein>
    <submittedName>
        <fullName evidence="2">Uncharacterized protein</fullName>
    </submittedName>
</protein>
<sequence length="98" mass="11066">MRSRDATGLLNFLYLISLQLFLSFCCLVMQDTCHLDLDLLISSLDRIQAVTAIKCGSFISFTCSDLVPPLHSFFSSEVRDNECFINSKPASDLRFCFV</sequence>
<feature type="transmembrane region" description="Helical" evidence="1">
    <location>
        <begin position="12"/>
        <end position="30"/>
    </location>
</feature>
<proteinExistence type="predicted"/>
<dbReference type="AlphaFoldDB" id="A0A8H8CWS8"/>
<evidence type="ECO:0000256" key="1">
    <source>
        <dbReference type="SAM" id="Phobius"/>
    </source>
</evidence>
<reference evidence="2 3" key="1">
    <citation type="submission" date="2021-01" db="EMBL/GenBank/DDBJ databases">
        <title>Chromosome-level genome assembly of a human fungal pathogen reveals clustering of transcriptionally co-regulated genes.</title>
        <authorList>
            <person name="Voorhies M."/>
            <person name="Cohen S."/>
            <person name="Shea T.P."/>
            <person name="Petrus S."/>
            <person name="Munoz J.F."/>
            <person name="Poplawski S."/>
            <person name="Goldman W.E."/>
            <person name="Michael T."/>
            <person name="Cuomo C.A."/>
            <person name="Sil A."/>
            <person name="Beyhan S."/>
        </authorList>
    </citation>
    <scope>NUCLEOTIDE SEQUENCE [LARGE SCALE GENOMIC DNA]</scope>
    <source>
        <strain evidence="2 3">G184AR</strain>
    </source>
</reference>
<accession>A0A8H8CWS8</accession>
<dbReference type="VEuPathDB" id="FungiDB:I7I52_04780"/>
<name>A0A8H8CWS8_AJECA</name>
<comment type="caution">
    <text evidence="2">The sequence shown here is derived from an EMBL/GenBank/DDBJ whole genome shotgun (WGS) entry which is preliminary data.</text>
</comment>
<dbReference type="EMBL" id="JAEVHI010000004">
    <property type="protein sequence ID" value="KAG5293461.1"/>
    <property type="molecule type" value="Genomic_DNA"/>
</dbReference>
<dbReference type="Proteomes" id="UP000670092">
    <property type="component" value="Unassembled WGS sequence"/>
</dbReference>
<keyword evidence="1" id="KW-0472">Membrane</keyword>
<organism evidence="2 3">
    <name type="scientific">Ajellomyces capsulatus</name>
    <name type="common">Darling's disease fungus</name>
    <name type="synonym">Histoplasma capsulatum</name>
    <dbReference type="NCBI Taxonomy" id="5037"/>
    <lineage>
        <taxon>Eukaryota</taxon>
        <taxon>Fungi</taxon>
        <taxon>Dikarya</taxon>
        <taxon>Ascomycota</taxon>
        <taxon>Pezizomycotina</taxon>
        <taxon>Eurotiomycetes</taxon>
        <taxon>Eurotiomycetidae</taxon>
        <taxon>Onygenales</taxon>
        <taxon>Ajellomycetaceae</taxon>
        <taxon>Histoplasma</taxon>
    </lineage>
</organism>
<evidence type="ECO:0000313" key="2">
    <source>
        <dbReference type="EMBL" id="KAG5293461.1"/>
    </source>
</evidence>